<evidence type="ECO:0000313" key="3">
    <source>
        <dbReference type="Proteomes" id="UP000194948"/>
    </source>
</evidence>
<evidence type="ECO:0000313" key="2">
    <source>
        <dbReference type="EMBL" id="WYJ99652.1"/>
    </source>
</evidence>
<sequence length="181" mass="19537">MEDLKSYQEQLLQALDEYIVQAELEAGDIFVLGCSSSEVAGGVIGKCSNLEIGEMIVSTIKDTLVQKKIHLAVQGCEHINRSLVIEKEVAKYQQFEIVSVVPALHAGGAAAVAAFKLFQNPVVVEKITAQGGIDIGDTSIGMHIQHVQVPVRTSIKEIGGAHVTYLRTRPKLIGGIRAVYE</sequence>
<reference evidence="2" key="1">
    <citation type="submission" date="2017-05" db="EMBL/GenBank/DDBJ databases">
        <authorList>
            <consortium name="The Broad Institute Genomics Platform"/>
            <consortium name="The Broad Institute Genomic Center for Infectious Diseases"/>
            <person name="Earl A."/>
            <person name="Manson A."/>
            <person name="Schwartman J."/>
            <person name="Gilmore M."/>
            <person name="Abouelleil A."/>
            <person name="Cao P."/>
            <person name="Chapman S."/>
            <person name="Cusick C."/>
            <person name="Shea T."/>
            <person name="Young S."/>
            <person name="Neafsey D."/>
            <person name="Nusbaum C."/>
            <person name="Birren B."/>
        </authorList>
    </citation>
    <scope>NUCLEOTIDE SEQUENCE</scope>
    <source>
        <strain evidence="2">7F3_DIV0205</strain>
    </source>
</reference>
<dbReference type="PIRSF" id="PIRSF007510">
    <property type="entry name" value="UCP007510"/>
    <property type="match status" value="1"/>
</dbReference>
<keyword evidence="3" id="KW-1185">Reference proteome</keyword>
<dbReference type="Gene3D" id="3.40.50.10360">
    <property type="entry name" value="Hypothetical protein TT1679"/>
    <property type="match status" value="1"/>
</dbReference>
<name>A0AAQ3W6P4_9ENTE</name>
<dbReference type="InterPro" id="IPR006340">
    <property type="entry name" value="DUF436"/>
</dbReference>
<dbReference type="Pfam" id="PF04260">
    <property type="entry name" value="DUF436"/>
    <property type="match status" value="1"/>
</dbReference>
<dbReference type="NCBIfam" id="TIGR01440">
    <property type="entry name" value="TIGR01440 family protein"/>
    <property type="match status" value="1"/>
</dbReference>
<gene>
    <name evidence="2" type="ORF">A5821_000729</name>
</gene>
<organism evidence="2 3">
    <name type="scientific">Candidatus Enterococcus palustris</name>
    <dbReference type="NCBI Taxonomy" id="1834189"/>
    <lineage>
        <taxon>Bacteria</taxon>
        <taxon>Bacillati</taxon>
        <taxon>Bacillota</taxon>
        <taxon>Bacilli</taxon>
        <taxon>Lactobacillales</taxon>
        <taxon>Enterococcaceae</taxon>
        <taxon>Enterococcus</taxon>
    </lineage>
</organism>
<dbReference type="InterPro" id="IPR028345">
    <property type="entry name" value="Antibiotic_NAT-like"/>
</dbReference>
<reference evidence="2" key="2">
    <citation type="submission" date="2024-03" db="EMBL/GenBank/DDBJ databases">
        <title>The Genome Sequence of Enterococcus sp. DIV0205d.</title>
        <authorList>
            <consortium name="The Broad Institute Genomics Platform"/>
            <consortium name="The Broad Institute Microbial Omics Core"/>
            <consortium name="The Broad Institute Genomic Center for Infectious Diseases"/>
            <person name="Earl A."/>
            <person name="Manson A."/>
            <person name="Gilmore M."/>
            <person name="Schwartman J."/>
            <person name="Shea T."/>
            <person name="Abouelleil A."/>
            <person name="Cao P."/>
            <person name="Chapman S."/>
            <person name="Cusick C."/>
            <person name="Young S."/>
            <person name="Neafsey D."/>
            <person name="Nusbaum C."/>
            <person name="Birren B."/>
        </authorList>
    </citation>
    <scope>NUCLEOTIDE SEQUENCE</scope>
    <source>
        <strain evidence="2">7F3_DIV0205</strain>
    </source>
</reference>
<evidence type="ECO:0000256" key="1">
    <source>
        <dbReference type="HAMAP-Rule" id="MF_00800"/>
    </source>
</evidence>
<dbReference type="RefSeq" id="WP_086313183.1">
    <property type="nucleotide sequence ID" value="NZ_CP147244.1"/>
</dbReference>
<dbReference type="SUPFAM" id="SSF110710">
    <property type="entry name" value="TTHA0583/YokD-like"/>
    <property type="match status" value="1"/>
</dbReference>
<comment type="similarity">
    <text evidence="1">Belongs to the UPF0340 family.</text>
</comment>
<protein>
    <recommendedName>
        <fullName evidence="1">UPF0340 protein A5821_000729</fullName>
    </recommendedName>
</protein>
<accession>A0AAQ3W6P4</accession>
<dbReference type="AlphaFoldDB" id="A0AAQ3W6P4"/>
<proteinExistence type="inferred from homology"/>
<dbReference type="EMBL" id="CP147244">
    <property type="protein sequence ID" value="WYJ99652.1"/>
    <property type="molecule type" value="Genomic_DNA"/>
</dbReference>
<dbReference type="HAMAP" id="MF_00800">
    <property type="entry name" value="UPF0340"/>
    <property type="match status" value="1"/>
</dbReference>
<dbReference type="Proteomes" id="UP000194948">
    <property type="component" value="Chromosome"/>
</dbReference>